<evidence type="ECO:0000313" key="11">
    <source>
        <dbReference type="EMBL" id="NDU99999.1"/>
    </source>
</evidence>
<dbReference type="PANTHER" id="PTHR35011">
    <property type="entry name" value="2,3-DIKETO-L-GULONATE TRAP TRANSPORTER SMALL PERMEASE PROTEIN YIAM"/>
    <property type="match status" value="1"/>
</dbReference>
<dbReference type="AlphaFoldDB" id="A0A6B2JPR9"/>
<dbReference type="RefSeq" id="WP_163889936.1">
    <property type="nucleotide sequence ID" value="NZ_JAAFYS010000001.1"/>
</dbReference>
<feature type="domain" description="Tripartite ATP-independent periplasmic transporters DctQ component" evidence="10">
    <location>
        <begin position="24"/>
        <end position="166"/>
    </location>
</feature>
<evidence type="ECO:0000256" key="4">
    <source>
        <dbReference type="ARBA" id="ARBA00022519"/>
    </source>
</evidence>
<evidence type="ECO:0000256" key="2">
    <source>
        <dbReference type="ARBA" id="ARBA00022448"/>
    </source>
</evidence>
<feature type="transmembrane region" description="Helical" evidence="9">
    <location>
        <begin position="56"/>
        <end position="76"/>
    </location>
</feature>
<dbReference type="GO" id="GO:0005886">
    <property type="term" value="C:plasma membrane"/>
    <property type="evidence" value="ECO:0007669"/>
    <property type="project" value="UniProtKB-SubCell"/>
</dbReference>
<accession>A0A6B2JPR9</accession>
<gene>
    <name evidence="11" type="ORF">GZA08_03330</name>
</gene>
<comment type="function">
    <text evidence="9">Part of the tripartite ATP-independent periplasmic (TRAP) transport system.</text>
</comment>
<evidence type="ECO:0000256" key="9">
    <source>
        <dbReference type="RuleBase" id="RU369079"/>
    </source>
</evidence>
<feature type="transmembrane region" description="Helical" evidence="9">
    <location>
        <begin position="97"/>
        <end position="119"/>
    </location>
</feature>
<keyword evidence="5 9" id="KW-0812">Transmembrane</keyword>
<keyword evidence="4 9" id="KW-0997">Cell inner membrane</keyword>
<keyword evidence="12" id="KW-1185">Reference proteome</keyword>
<dbReference type="Pfam" id="PF04290">
    <property type="entry name" value="DctQ"/>
    <property type="match status" value="1"/>
</dbReference>
<reference evidence="11 12" key="1">
    <citation type="submission" date="2020-02" db="EMBL/GenBank/DDBJ databases">
        <title>Pseudoroseicyclus tamarix, sp. nov., isolated from offshore sediment of a Tamarix chinensis forest.</title>
        <authorList>
            <person name="Gai Y."/>
        </authorList>
    </citation>
    <scope>NUCLEOTIDE SEQUENCE [LARGE SCALE GENOMIC DNA]</scope>
    <source>
        <strain evidence="11 12">CLL3-39</strain>
    </source>
</reference>
<evidence type="ECO:0000256" key="8">
    <source>
        <dbReference type="ARBA" id="ARBA00038436"/>
    </source>
</evidence>
<dbReference type="InterPro" id="IPR007387">
    <property type="entry name" value="TRAP_DctQ"/>
</dbReference>
<keyword evidence="2 9" id="KW-0813">Transport</keyword>
<evidence type="ECO:0000256" key="1">
    <source>
        <dbReference type="ARBA" id="ARBA00004429"/>
    </source>
</evidence>
<name>A0A6B2JPR9_9RHOB</name>
<dbReference type="EMBL" id="JAAGAB010000001">
    <property type="protein sequence ID" value="NDU99999.1"/>
    <property type="molecule type" value="Genomic_DNA"/>
</dbReference>
<dbReference type="PANTHER" id="PTHR35011:SF10">
    <property type="entry name" value="TRAP TRANSPORTER SMALL PERMEASE PROTEIN"/>
    <property type="match status" value="1"/>
</dbReference>
<dbReference type="Proteomes" id="UP000474757">
    <property type="component" value="Unassembled WGS sequence"/>
</dbReference>
<organism evidence="11 12">
    <name type="scientific">Pseudoroseicyclus tamaricis</name>
    <dbReference type="NCBI Taxonomy" id="2705421"/>
    <lineage>
        <taxon>Bacteria</taxon>
        <taxon>Pseudomonadati</taxon>
        <taxon>Pseudomonadota</taxon>
        <taxon>Alphaproteobacteria</taxon>
        <taxon>Rhodobacterales</taxon>
        <taxon>Paracoccaceae</taxon>
        <taxon>Pseudoroseicyclus</taxon>
    </lineage>
</organism>
<evidence type="ECO:0000256" key="3">
    <source>
        <dbReference type="ARBA" id="ARBA00022475"/>
    </source>
</evidence>
<evidence type="ECO:0000256" key="7">
    <source>
        <dbReference type="ARBA" id="ARBA00023136"/>
    </source>
</evidence>
<keyword evidence="7 9" id="KW-0472">Membrane</keyword>
<feature type="transmembrane region" description="Helical" evidence="9">
    <location>
        <begin position="12"/>
        <end position="36"/>
    </location>
</feature>
<comment type="similarity">
    <text evidence="8 9">Belongs to the TRAP transporter small permease family.</text>
</comment>
<evidence type="ECO:0000259" key="10">
    <source>
        <dbReference type="Pfam" id="PF04290"/>
    </source>
</evidence>
<evidence type="ECO:0000256" key="6">
    <source>
        <dbReference type="ARBA" id="ARBA00022989"/>
    </source>
</evidence>
<evidence type="ECO:0000313" key="12">
    <source>
        <dbReference type="Proteomes" id="UP000474757"/>
    </source>
</evidence>
<dbReference type="GO" id="GO:0022857">
    <property type="term" value="F:transmembrane transporter activity"/>
    <property type="evidence" value="ECO:0007669"/>
    <property type="project" value="UniProtKB-UniRule"/>
</dbReference>
<protein>
    <recommendedName>
        <fullName evidence="9">TRAP transporter small permease protein</fullName>
    </recommendedName>
</protein>
<dbReference type="GO" id="GO:0015740">
    <property type="term" value="P:C4-dicarboxylate transport"/>
    <property type="evidence" value="ECO:0007669"/>
    <property type="project" value="TreeGrafter"/>
</dbReference>
<comment type="caution">
    <text evidence="11">The sequence shown here is derived from an EMBL/GenBank/DDBJ whole genome shotgun (WGS) entry which is preliminary data.</text>
</comment>
<feature type="transmembrane region" description="Helical" evidence="9">
    <location>
        <begin position="139"/>
        <end position="162"/>
    </location>
</feature>
<proteinExistence type="inferred from homology"/>
<keyword evidence="6 9" id="KW-1133">Transmembrane helix</keyword>
<comment type="subcellular location">
    <subcellularLocation>
        <location evidence="1 9">Cell inner membrane</location>
        <topology evidence="1 9">Multi-pass membrane protein</topology>
    </subcellularLocation>
</comment>
<sequence>MRLFLDRLYAGSLFASAASFAAIAGLVLIQVLGRLIDRAARLVGAPPPGVTVPSLAEIGGFLFVAGVTLGLAGTFVRGGHVRVSLLTRALPPGAGRGLSALVAAAALGLSAFGTWSSWLQTVDSWVFDSVSFGMIRVPLWLPQGVMTLGLALLTLAVLDALIQLLRGATPAYEIGEAEAGGEG</sequence>
<evidence type="ECO:0000256" key="5">
    <source>
        <dbReference type="ARBA" id="ARBA00022692"/>
    </source>
</evidence>
<keyword evidence="3" id="KW-1003">Cell membrane</keyword>
<dbReference type="InterPro" id="IPR055348">
    <property type="entry name" value="DctQ"/>
</dbReference>
<comment type="subunit">
    <text evidence="9">The complex comprises the extracytoplasmic solute receptor protein and the two transmembrane proteins.</text>
</comment>